<dbReference type="NCBIfam" id="TIGR01489">
    <property type="entry name" value="DKMTPPase-SF"/>
    <property type="match status" value="1"/>
</dbReference>
<evidence type="ECO:0000256" key="1">
    <source>
        <dbReference type="ARBA" id="ARBA00001946"/>
    </source>
</evidence>
<dbReference type="EMBL" id="GL945433">
    <property type="protein sequence ID" value="EGO25261.1"/>
    <property type="molecule type" value="Genomic_DNA"/>
</dbReference>
<dbReference type="PANTHER" id="PTHR20889">
    <property type="entry name" value="PHOSPHATASE, ORPHAN 1, 2"/>
    <property type="match status" value="1"/>
</dbReference>
<dbReference type="KEGG" id="sla:SERLADRAFT_465137"/>
<evidence type="ECO:0000256" key="5">
    <source>
        <dbReference type="PIRSR" id="PIRSR031051-1"/>
    </source>
</evidence>
<keyword evidence="2 6" id="KW-0479">Metal-binding</keyword>
<proteinExistence type="predicted"/>
<evidence type="ECO:0000313" key="7">
    <source>
        <dbReference type="EMBL" id="EGO25261.1"/>
    </source>
</evidence>
<evidence type="ECO:0008006" key="8">
    <source>
        <dbReference type="Google" id="ProtNLM"/>
    </source>
</evidence>
<dbReference type="SUPFAM" id="SSF56784">
    <property type="entry name" value="HAD-like"/>
    <property type="match status" value="1"/>
</dbReference>
<evidence type="ECO:0000256" key="4">
    <source>
        <dbReference type="ARBA" id="ARBA00022842"/>
    </source>
</evidence>
<keyword evidence="3" id="KW-0378">Hydrolase</keyword>
<dbReference type="PIRSF" id="PIRSF031051">
    <property type="entry name" value="PyrdxlP_Pase_PHOSPHO2"/>
    <property type="match status" value="1"/>
</dbReference>
<feature type="binding site" evidence="6">
    <location>
        <position position="13"/>
    </location>
    <ligand>
        <name>Mg(2+)</name>
        <dbReference type="ChEBI" id="CHEBI:18420"/>
    </ligand>
</feature>
<sequence>MASNVERQLVVFDFDWSMADQDTDRWIFEVLAPDIRRKMKTLKDDIQWTDLIAQSLEELHGRGATREQIEHTLKIMPFHPAMVRGVTKLKEASNPTTTFFCLSNANSVFISTILESKGLQDLFEEIVTNPAHFEPSGLLKLRRRVDPAGPQHTCQVGCSPNMCKGEELEAFLKRHQPGFDRIIYVGDGTNDFCPVLRLRRQRFPLSLAVFDLIISSSSFRLPSQDMVLCRRFRGLERRIAKEGEVEGLKCQVKYWAGAWEVEEIFGNL</sequence>
<dbReference type="GeneID" id="18818853"/>
<comment type="cofactor">
    <cofactor evidence="1 6">
        <name>Mg(2+)</name>
        <dbReference type="ChEBI" id="CHEBI:18420"/>
    </cofactor>
</comment>
<dbReference type="Pfam" id="PF06888">
    <property type="entry name" value="Put_Phosphatase"/>
    <property type="match status" value="1"/>
</dbReference>
<dbReference type="InterPro" id="IPR006384">
    <property type="entry name" value="HAD_hydro_PyrdxlP_Pase-like"/>
</dbReference>
<evidence type="ECO:0000256" key="3">
    <source>
        <dbReference type="ARBA" id="ARBA00022801"/>
    </source>
</evidence>
<name>F8NUU5_SERL9</name>
<dbReference type="GO" id="GO:0046872">
    <property type="term" value="F:metal ion binding"/>
    <property type="evidence" value="ECO:0007669"/>
    <property type="project" value="UniProtKB-KW"/>
</dbReference>
<dbReference type="NCBIfam" id="TIGR01488">
    <property type="entry name" value="HAD-SF-IB"/>
    <property type="match status" value="1"/>
</dbReference>
<protein>
    <recommendedName>
        <fullName evidence="8">Phosphatase phospho-type</fullName>
    </recommendedName>
</protein>
<organism>
    <name type="scientific">Serpula lacrymans var. lacrymans (strain S7.9)</name>
    <name type="common">Dry rot fungus</name>
    <dbReference type="NCBI Taxonomy" id="578457"/>
    <lineage>
        <taxon>Eukaryota</taxon>
        <taxon>Fungi</taxon>
        <taxon>Dikarya</taxon>
        <taxon>Basidiomycota</taxon>
        <taxon>Agaricomycotina</taxon>
        <taxon>Agaricomycetes</taxon>
        <taxon>Agaricomycetidae</taxon>
        <taxon>Boletales</taxon>
        <taxon>Coniophorineae</taxon>
        <taxon>Serpulaceae</taxon>
        <taxon>Serpula</taxon>
    </lineage>
</organism>
<accession>F8NUU5</accession>
<dbReference type="Gene3D" id="3.40.50.1000">
    <property type="entry name" value="HAD superfamily/HAD-like"/>
    <property type="match status" value="1"/>
</dbReference>
<dbReference type="InterPro" id="IPR036412">
    <property type="entry name" value="HAD-like_sf"/>
</dbReference>
<feature type="active site" description="Proton donor" evidence="5">
    <location>
        <position position="15"/>
    </location>
</feature>
<feature type="active site" description="Nucleophile" evidence="5">
    <location>
        <position position="13"/>
    </location>
</feature>
<gene>
    <name evidence="7" type="ORF">SERLADRAFT_465137</name>
</gene>
<dbReference type="InterPro" id="IPR023214">
    <property type="entry name" value="HAD_sf"/>
</dbReference>
<dbReference type="HOGENOM" id="CLU_068983_1_0_1"/>
<reference evidence="7" key="1">
    <citation type="submission" date="2011-04" db="EMBL/GenBank/DDBJ databases">
        <title>Evolution of plant cell wall degrading machinery underlies the functional diversity of forest fungi.</title>
        <authorList>
            <consortium name="US DOE Joint Genome Institute (JGI-PGF)"/>
            <person name="Eastwood D.C."/>
            <person name="Floudas D."/>
            <person name="Binder M."/>
            <person name="Majcherczyk A."/>
            <person name="Schneider P."/>
            <person name="Aerts A."/>
            <person name="Asiegbu F.O."/>
            <person name="Baker S.E."/>
            <person name="Barry K."/>
            <person name="Bendiksby M."/>
            <person name="Blumentritt M."/>
            <person name="Coutinho P.M."/>
            <person name="Cullen D."/>
            <person name="Cullen D."/>
            <person name="Gathman A."/>
            <person name="Goodell B."/>
            <person name="Henrissat B."/>
            <person name="Ihrmark K."/>
            <person name="Kauserud H."/>
            <person name="Kohler A."/>
            <person name="LaButti K."/>
            <person name="Lapidus A."/>
            <person name="Lavin J.L."/>
            <person name="Lee Y.-H."/>
            <person name="Lindquist E."/>
            <person name="Lilly W."/>
            <person name="Lucas S."/>
            <person name="Morin E."/>
            <person name="Murat C."/>
            <person name="Oguiza J.A."/>
            <person name="Park J."/>
            <person name="Pisabarro A.G."/>
            <person name="Riley R."/>
            <person name="Rosling A."/>
            <person name="Salamov A."/>
            <person name="Schmidt O."/>
            <person name="Schmutz J."/>
            <person name="Skrede I."/>
            <person name="Stenlid J."/>
            <person name="Wiebenga A."/>
            <person name="Xie X."/>
            <person name="Kues U."/>
            <person name="Hibbett D.S."/>
            <person name="Hoffmeister D."/>
            <person name="Hogberg N."/>
            <person name="Martin F."/>
            <person name="Grigoriev I.V."/>
            <person name="Watkinson S.C."/>
        </authorList>
    </citation>
    <scope>NUCLEOTIDE SEQUENCE</scope>
    <source>
        <strain evidence="7">S7.9</strain>
    </source>
</reference>
<dbReference type="AlphaFoldDB" id="F8NUU5"/>
<feature type="binding site" evidence="6">
    <location>
        <position position="15"/>
    </location>
    <ligand>
        <name>Mg(2+)</name>
        <dbReference type="ChEBI" id="CHEBI:18420"/>
    </ligand>
</feature>
<dbReference type="RefSeq" id="XP_007317383.1">
    <property type="nucleotide sequence ID" value="XM_007317321.1"/>
</dbReference>
<dbReference type="OrthoDB" id="10267182at2759"/>
<dbReference type="GO" id="GO:0016791">
    <property type="term" value="F:phosphatase activity"/>
    <property type="evidence" value="ECO:0007669"/>
    <property type="project" value="InterPro"/>
</dbReference>
<keyword evidence="4 6" id="KW-0460">Magnesium</keyword>
<dbReference type="Proteomes" id="UP000008064">
    <property type="component" value="Unassembled WGS sequence"/>
</dbReference>
<evidence type="ECO:0000256" key="2">
    <source>
        <dbReference type="ARBA" id="ARBA00022723"/>
    </source>
</evidence>
<dbReference type="InterPro" id="IPR016965">
    <property type="entry name" value="Pase_PHOSPHO-typ"/>
</dbReference>
<dbReference type="PANTHER" id="PTHR20889:SF12">
    <property type="entry name" value="LP01149P"/>
    <property type="match status" value="1"/>
</dbReference>
<feature type="binding site" evidence="6">
    <location>
        <position position="187"/>
    </location>
    <ligand>
        <name>Mg(2+)</name>
        <dbReference type="ChEBI" id="CHEBI:18420"/>
    </ligand>
</feature>
<evidence type="ECO:0000256" key="6">
    <source>
        <dbReference type="PIRSR" id="PIRSR031051-3"/>
    </source>
</evidence>